<dbReference type="PRINTS" id="PR00119">
    <property type="entry name" value="CATATPASE"/>
</dbReference>
<feature type="transmembrane region" description="Helical" evidence="6">
    <location>
        <begin position="245"/>
        <end position="265"/>
    </location>
</feature>
<keyword evidence="9" id="KW-1185">Reference proteome</keyword>
<feature type="transmembrane region" description="Helical" evidence="6">
    <location>
        <begin position="504"/>
        <end position="529"/>
    </location>
</feature>
<dbReference type="InterPro" id="IPR006121">
    <property type="entry name" value="HMA_dom"/>
</dbReference>
<keyword evidence="4 6" id="KW-1133">Transmembrane helix</keyword>
<dbReference type="Pfam" id="PF00122">
    <property type="entry name" value="E1-E2_ATPase"/>
    <property type="match status" value="1"/>
</dbReference>
<dbReference type="GO" id="GO:0046872">
    <property type="term" value="F:metal ion binding"/>
    <property type="evidence" value="ECO:0007669"/>
    <property type="project" value="UniProtKB-KW"/>
</dbReference>
<dbReference type="SUPFAM" id="SSF81653">
    <property type="entry name" value="Calcium ATPase, transduction domain A"/>
    <property type="match status" value="1"/>
</dbReference>
<sequence length="657" mass="71299">MPQSVAKPVALTSALPSDEIAATPQVDSQLQVPRNEPTRFSYEIGGMTCPDCLNKLRRALRPLQGVELISLDYIRAFGEAECHPDTIEPQAVVNFLSRASGLGIRLNQQTSPNPGGNNVLVLSIQFDRLPPASALSEYDVVDIWSDHRDRWTKAQVEKSHGPGEVKLVLRADRTNQPEPRAVLKILSAYGPKLIADRKNRHQVRIDRDIVVLSMRTIASAIFTLPELVLVWATQLPHHGSTTYRGIELGLASCVIIIAEPIYSGSFRSAWYLREPDLGVLTTVSTWSTYIFSVIAFSFQAVGKPFGDPFFETVGLLVTLVFLGRTVQVLTRKMAFVATESVAQLQPKVARLMSNEQDSRETSTAREVDVRLLHYDDTIRVSEREIVPTDGLIIEGTADLDESSITGESAPVTRIRGSAVLAGAKVVQGSIDVSVTRLVCNNSLSAVVQTLTRAQNPGSKYQDLADRKAAILLPIATLLGNRLFPDLARNQSWTDSAVNGIKHAIAVMAVACPCALTLSVSLISCLPVVLGLRQGIIFRTGEALLTACSTRAIAFDKTGTLSQGLLSVSESYELSPLAKRLIYDITGVSQHLVSIAVRRHLQGQDQAVEPSHSQASKMISQEEVCLGGGIKAEVFGSQLVAGNAQFWSLPDPATGIQI</sequence>
<evidence type="ECO:0000256" key="4">
    <source>
        <dbReference type="ARBA" id="ARBA00022989"/>
    </source>
</evidence>
<evidence type="ECO:0000256" key="3">
    <source>
        <dbReference type="ARBA" id="ARBA00022723"/>
    </source>
</evidence>
<dbReference type="GO" id="GO:0016020">
    <property type="term" value="C:membrane"/>
    <property type="evidence" value="ECO:0007669"/>
    <property type="project" value="UniProtKB-SubCell"/>
</dbReference>
<dbReference type="InterPro" id="IPR001757">
    <property type="entry name" value="P_typ_ATPase"/>
</dbReference>
<dbReference type="CDD" id="cd00371">
    <property type="entry name" value="HMA"/>
    <property type="match status" value="1"/>
</dbReference>
<keyword evidence="3" id="KW-0479">Metal-binding</keyword>
<dbReference type="Gene3D" id="3.40.50.1000">
    <property type="entry name" value="HAD superfamily/HAD-like"/>
    <property type="match status" value="1"/>
</dbReference>
<feature type="transmembrane region" description="Helical" evidence="6">
    <location>
        <begin position="277"/>
        <end position="302"/>
    </location>
</feature>
<dbReference type="PANTHER" id="PTHR46594:SF4">
    <property type="entry name" value="P-TYPE CATION-TRANSPORTING ATPASE"/>
    <property type="match status" value="1"/>
</dbReference>
<evidence type="ECO:0000259" key="7">
    <source>
        <dbReference type="Pfam" id="PF00122"/>
    </source>
</evidence>
<dbReference type="GO" id="GO:0005524">
    <property type="term" value="F:ATP binding"/>
    <property type="evidence" value="ECO:0007669"/>
    <property type="project" value="InterPro"/>
</dbReference>
<dbReference type="Gene3D" id="2.70.150.10">
    <property type="entry name" value="Calcium-transporting ATPase, cytoplasmic transduction domain A"/>
    <property type="match status" value="1"/>
</dbReference>
<feature type="transmembrane region" description="Helical" evidence="6">
    <location>
        <begin position="308"/>
        <end position="326"/>
    </location>
</feature>
<accession>A0A1B9GUR3</accession>
<dbReference type="Gene3D" id="3.40.1110.10">
    <property type="entry name" value="Calcium-transporting ATPase, cytoplasmic domain N"/>
    <property type="match status" value="1"/>
</dbReference>
<dbReference type="InterPro" id="IPR036163">
    <property type="entry name" value="HMA_dom_sf"/>
</dbReference>
<dbReference type="Proteomes" id="UP000092666">
    <property type="component" value="Unassembled WGS sequence"/>
</dbReference>
<dbReference type="EMBL" id="KV700123">
    <property type="protein sequence ID" value="OCF34776.1"/>
    <property type="molecule type" value="Genomic_DNA"/>
</dbReference>
<dbReference type="AlphaFoldDB" id="A0A1B9GUR3"/>
<evidence type="ECO:0000256" key="1">
    <source>
        <dbReference type="ARBA" id="ARBA00004370"/>
    </source>
</evidence>
<protein>
    <recommendedName>
        <fullName evidence="7">P-type ATPase A domain-containing protein</fullName>
    </recommendedName>
</protein>
<dbReference type="Gene3D" id="3.30.70.100">
    <property type="match status" value="1"/>
</dbReference>
<dbReference type="PANTHER" id="PTHR46594">
    <property type="entry name" value="P-TYPE CATION-TRANSPORTING ATPASE"/>
    <property type="match status" value="1"/>
</dbReference>
<dbReference type="InterPro" id="IPR008250">
    <property type="entry name" value="ATPase_P-typ_transduc_dom_A_sf"/>
</dbReference>
<name>A0A1B9GUR3_9TREE</name>
<evidence type="ECO:0000313" key="9">
    <source>
        <dbReference type="Proteomes" id="UP000092666"/>
    </source>
</evidence>
<organism evidence="8 9">
    <name type="scientific">Kwoniella heveanensis BCC8398</name>
    <dbReference type="NCBI Taxonomy" id="1296120"/>
    <lineage>
        <taxon>Eukaryota</taxon>
        <taxon>Fungi</taxon>
        <taxon>Dikarya</taxon>
        <taxon>Basidiomycota</taxon>
        <taxon>Agaricomycotina</taxon>
        <taxon>Tremellomycetes</taxon>
        <taxon>Tremellales</taxon>
        <taxon>Cryptococcaceae</taxon>
        <taxon>Kwoniella</taxon>
    </lineage>
</organism>
<gene>
    <name evidence="8" type="ORF">I316_03318</name>
</gene>
<comment type="subcellular location">
    <subcellularLocation>
        <location evidence="1">Membrane</location>
    </subcellularLocation>
</comment>
<evidence type="ECO:0000256" key="5">
    <source>
        <dbReference type="ARBA" id="ARBA00023136"/>
    </source>
</evidence>
<dbReference type="OrthoDB" id="432719at2759"/>
<keyword evidence="5 6" id="KW-0472">Membrane</keyword>
<keyword evidence="2 6" id="KW-0812">Transmembrane</keyword>
<dbReference type="InterPro" id="IPR023299">
    <property type="entry name" value="ATPase_P-typ_cyto_dom_N"/>
</dbReference>
<reference evidence="9" key="2">
    <citation type="submission" date="2013-12" db="EMBL/GenBank/DDBJ databases">
        <title>Evolution of pathogenesis and genome organization in the Tremellales.</title>
        <authorList>
            <person name="Cuomo C."/>
            <person name="Litvintseva A."/>
            <person name="Heitman J."/>
            <person name="Chen Y."/>
            <person name="Sun S."/>
            <person name="Springer D."/>
            <person name="Dromer F."/>
            <person name="Young S."/>
            <person name="Zeng Q."/>
            <person name="Chapman S."/>
            <person name="Gujja S."/>
            <person name="Saif S."/>
            <person name="Birren B."/>
        </authorList>
    </citation>
    <scope>NUCLEOTIDE SEQUENCE [LARGE SCALE GENOMIC DNA]</scope>
    <source>
        <strain evidence="9">BCC8398</strain>
    </source>
</reference>
<dbReference type="NCBIfam" id="TIGR01494">
    <property type="entry name" value="ATPase_P-type"/>
    <property type="match status" value="1"/>
</dbReference>
<dbReference type="InterPro" id="IPR059000">
    <property type="entry name" value="ATPase_P-type_domA"/>
</dbReference>
<dbReference type="InterPro" id="IPR023214">
    <property type="entry name" value="HAD_sf"/>
</dbReference>
<feature type="transmembrane region" description="Helical" evidence="6">
    <location>
        <begin position="209"/>
        <end position="233"/>
    </location>
</feature>
<reference evidence="8 9" key="1">
    <citation type="submission" date="2013-07" db="EMBL/GenBank/DDBJ databases">
        <title>The Genome Sequence of Cryptococcus heveanensis BCC8398.</title>
        <authorList>
            <consortium name="The Broad Institute Genome Sequencing Platform"/>
            <person name="Cuomo C."/>
            <person name="Litvintseva A."/>
            <person name="Chen Y."/>
            <person name="Heitman J."/>
            <person name="Sun S."/>
            <person name="Springer D."/>
            <person name="Dromer F."/>
            <person name="Young S.K."/>
            <person name="Zeng Q."/>
            <person name="Gargeya S."/>
            <person name="Fitzgerald M."/>
            <person name="Abouelleil A."/>
            <person name="Alvarado L."/>
            <person name="Berlin A.M."/>
            <person name="Chapman S.B."/>
            <person name="Dewar J."/>
            <person name="Goldberg J."/>
            <person name="Griggs A."/>
            <person name="Gujja S."/>
            <person name="Hansen M."/>
            <person name="Howarth C."/>
            <person name="Imamovic A."/>
            <person name="Larimer J."/>
            <person name="McCowan C."/>
            <person name="Murphy C."/>
            <person name="Pearson M."/>
            <person name="Priest M."/>
            <person name="Roberts A."/>
            <person name="Saif S."/>
            <person name="Shea T."/>
            <person name="Sykes S."/>
            <person name="Wortman J."/>
            <person name="Nusbaum C."/>
            <person name="Birren B."/>
        </authorList>
    </citation>
    <scope>NUCLEOTIDE SEQUENCE [LARGE SCALE GENOMIC DNA]</scope>
    <source>
        <strain evidence="8 9">BCC8398</strain>
    </source>
</reference>
<evidence type="ECO:0000256" key="2">
    <source>
        <dbReference type="ARBA" id="ARBA00022692"/>
    </source>
</evidence>
<dbReference type="SUPFAM" id="SSF55008">
    <property type="entry name" value="HMA, heavy metal-associated domain"/>
    <property type="match status" value="1"/>
</dbReference>
<evidence type="ECO:0000313" key="8">
    <source>
        <dbReference type="EMBL" id="OCF34776.1"/>
    </source>
</evidence>
<feature type="domain" description="P-type ATPase A" evidence="7">
    <location>
        <begin position="361"/>
        <end position="449"/>
    </location>
</feature>
<evidence type="ECO:0000256" key="6">
    <source>
        <dbReference type="SAM" id="Phobius"/>
    </source>
</evidence>
<dbReference type="GO" id="GO:0016887">
    <property type="term" value="F:ATP hydrolysis activity"/>
    <property type="evidence" value="ECO:0007669"/>
    <property type="project" value="InterPro"/>
</dbReference>
<dbReference type="STRING" id="1296120.A0A1B9GUR3"/>
<proteinExistence type="predicted"/>